<proteinExistence type="predicted"/>
<gene>
    <name evidence="1" type="ORF">GQ43DRAFT_428875</name>
</gene>
<dbReference type="InterPro" id="IPR029063">
    <property type="entry name" value="SAM-dependent_MTases_sf"/>
</dbReference>
<evidence type="ECO:0008006" key="3">
    <source>
        <dbReference type="Google" id="ProtNLM"/>
    </source>
</evidence>
<keyword evidence="2" id="KW-1185">Reference proteome</keyword>
<name>A0A9P4MSS9_9PLEO</name>
<dbReference type="EMBL" id="ML993874">
    <property type="protein sequence ID" value="KAF2204504.1"/>
    <property type="molecule type" value="Genomic_DNA"/>
</dbReference>
<protein>
    <recommendedName>
        <fullName evidence="3">Methyltransferase domain-containing protein</fullName>
    </recommendedName>
</protein>
<dbReference type="SUPFAM" id="SSF53335">
    <property type="entry name" value="S-adenosyl-L-methionine-dependent methyltransferases"/>
    <property type="match status" value="1"/>
</dbReference>
<dbReference type="Proteomes" id="UP000799536">
    <property type="component" value="Unassembled WGS sequence"/>
</dbReference>
<sequence>MYNLDHGRLNLSMPPPSMWMNMGYWKNTDDLPIACKSLLEEVLSTANLTSTPTPWSLIDLGFGCGDQTALIAENSMSEKYVGITLDAQQFSYAESRLQSRKLLKLPFVQLFCADAGNPGEWSEELKRAIFECLEETTGEKWFLALDTAYHFKPDRWGVIQHASREQDASFMAFDLVLADKISSFQSLLMRLVTTLMGTPWANFVTEAEYRQMLVKCGYTEENITIRDISRHVFTPLVTFLERRDRELNSIGLSLGKFRAAGWLFKWWGRTGIIRGCIIVARKRPEDYLK</sequence>
<dbReference type="AlphaFoldDB" id="A0A9P4MSS9"/>
<dbReference type="OrthoDB" id="61390at2759"/>
<accession>A0A9P4MSS9</accession>
<dbReference type="Gene3D" id="3.40.50.150">
    <property type="entry name" value="Vaccinia Virus protein VP39"/>
    <property type="match status" value="1"/>
</dbReference>
<reference evidence="1" key="1">
    <citation type="journal article" date="2020" name="Stud. Mycol.">
        <title>101 Dothideomycetes genomes: a test case for predicting lifestyles and emergence of pathogens.</title>
        <authorList>
            <person name="Haridas S."/>
            <person name="Albert R."/>
            <person name="Binder M."/>
            <person name="Bloem J."/>
            <person name="Labutti K."/>
            <person name="Salamov A."/>
            <person name="Andreopoulos B."/>
            <person name="Baker S."/>
            <person name="Barry K."/>
            <person name="Bills G."/>
            <person name="Bluhm B."/>
            <person name="Cannon C."/>
            <person name="Castanera R."/>
            <person name="Culley D."/>
            <person name="Daum C."/>
            <person name="Ezra D."/>
            <person name="Gonzalez J."/>
            <person name="Henrissat B."/>
            <person name="Kuo A."/>
            <person name="Liang C."/>
            <person name="Lipzen A."/>
            <person name="Lutzoni F."/>
            <person name="Magnuson J."/>
            <person name="Mondo S."/>
            <person name="Nolan M."/>
            <person name="Ohm R."/>
            <person name="Pangilinan J."/>
            <person name="Park H.-J."/>
            <person name="Ramirez L."/>
            <person name="Alfaro M."/>
            <person name="Sun H."/>
            <person name="Tritt A."/>
            <person name="Yoshinaga Y."/>
            <person name="Zwiers L.-H."/>
            <person name="Turgeon B."/>
            <person name="Goodwin S."/>
            <person name="Spatafora J."/>
            <person name="Crous P."/>
            <person name="Grigoriev I."/>
        </authorList>
    </citation>
    <scope>NUCLEOTIDE SEQUENCE</scope>
    <source>
        <strain evidence="1">ATCC 74209</strain>
    </source>
</reference>
<evidence type="ECO:0000313" key="1">
    <source>
        <dbReference type="EMBL" id="KAF2204504.1"/>
    </source>
</evidence>
<evidence type="ECO:0000313" key="2">
    <source>
        <dbReference type="Proteomes" id="UP000799536"/>
    </source>
</evidence>
<organism evidence="1 2">
    <name type="scientific">Delitschia confertaspora ATCC 74209</name>
    <dbReference type="NCBI Taxonomy" id="1513339"/>
    <lineage>
        <taxon>Eukaryota</taxon>
        <taxon>Fungi</taxon>
        <taxon>Dikarya</taxon>
        <taxon>Ascomycota</taxon>
        <taxon>Pezizomycotina</taxon>
        <taxon>Dothideomycetes</taxon>
        <taxon>Pleosporomycetidae</taxon>
        <taxon>Pleosporales</taxon>
        <taxon>Delitschiaceae</taxon>
        <taxon>Delitschia</taxon>
    </lineage>
</organism>
<comment type="caution">
    <text evidence="1">The sequence shown here is derived from an EMBL/GenBank/DDBJ whole genome shotgun (WGS) entry which is preliminary data.</text>
</comment>